<dbReference type="AlphaFoldDB" id="A0A226HBA5"/>
<proteinExistence type="predicted"/>
<dbReference type="InterPro" id="IPR016024">
    <property type="entry name" value="ARM-type_fold"/>
</dbReference>
<reference evidence="1 2" key="1">
    <citation type="submission" date="2016-11" db="EMBL/GenBank/DDBJ databases">
        <title>Whole genomes of Flavobacteriaceae.</title>
        <authorList>
            <person name="Stine C."/>
            <person name="Li C."/>
            <person name="Tadesse D."/>
        </authorList>
    </citation>
    <scope>NUCLEOTIDE SEQUENCE [LARGE SCALE GENOMIC DNA]</scope>
    <source>
        <strain evidence="1 2">DSM 18292</strain>
    </source>
</reference>
<dbReference type="PROSITE" id="PS50077">
    <property type="entry name" value="HEAT_REPEAT"/>
    <property type="match status" value="1"/>
</dbReference>
<dbReference type="EMBL" id="MUGW01000022">
    <property type="protein sequence ID" value="OXA91138.1"/>
    <property type="molecule type" value="Genomic_DNA"/>
</dbReference>
<dbReference type="RefSeq" id="WP_089049923.1">
    <property type="nucleotide sequence ID" value="NZ_FXTV01000003.1"/>
</dbReference>
<dbReference type="Proteomes" id="UP000198345">
    <property type="component" value="Unassembled WGS sequence"/>
</dbReference>
<name>A0A226HBA5_9FLAO</name>
<protein>
    <submittedName>
        <fullName evidence="1">DNA alkylation repair protein</fullName>
    </submittedName>
</protein>
<organism evidence="1 2">
    <name type="scientific">Flavobacterium hercynium</name>
    <dbReference type="NCBI Taxonomy" id="387094"/>
    <lineage>
        <taxon>Bacteria</taxon>
        <taxon>Pseudomonadati</taxon>
        <taxon>Bacteroidota</taxon>
        <taxon>Flavobacteriia</taxon>
        <taxon>Flavobacteriales</taxon>
        <taxon>Flavobacteriaceae</taxon>
        <taxon>Flavobacterium</taxon>
    </lineage>
</organism>
<evidence type="ECO:0000313" key="2">
    <source>
        <dbReference type="Proteomes" id="UP000198345"/>
    </source>
</evidence>
<comment type="caution">
    <text evidence="1">The sequence shown here is derived from an EMBL/GenBank/DDBJ whole genome shotgun (WGS) entry which is preliminary data.</text>
</comment>
<gene>
    <name evidence="1" type="ORF">B0A66_11180</name>
</gene>
<dbReference type="Gene3D" id="1.25.40.290">
    <property type="entry name" value="ARM repeat domains"/>
    <property type="match status" value="1"/>
</dbReference>
<accession>A0A226HBA5</accession>
<evidence type="ECO:0000313" key="1">
    <source>
        <dbReference type="EMBL" id="OXA91138.1"/>
    </source>
</evidence>
<dbReference type="InterPro" id="IPR021133">
    <property type="entry name" value="HEAT_type_2"/>
</dbReference>
<dbReference type="OrthoDB" id="9797162at2"/>
<dbReference type="SUPFAM" id="SSF48371">
    <property type="entry name" value="ARM repeat"/>
    <property type="match status" value="1"/>
</dbReference>
<sequence length="366" mass="42419">MGLIKDIYSVAFYENFGQTVAEVHPAFDKQQFIATIYEGNFAQKEWKERMKHTTVVLHQFMPQNFPEAVALIDKIIINLRKNKFTDGNLAFIFFADYIEMYGLDDFKTSAKAFVSITQFISCEFAVRPFILKYKEQMIEEMTIWSLHKNHHVRRLASEGSRPRLPWAMAIPFLKKDPASILPILENLKNDPSEYVRRSVANNLNDIVKDNPQIVLEIASKWRGISKETDAIIKHGCRTLLKQGHPEILSHYGLESTNIELSSFEVKTPIVKIGDYLQFQFHLNNKNDEAKTIRLEYAIHYKKSKGHLAKKVFKISEKIYQPNQLTKIERNQSFKIITTRVFHTGIHKVSIIINGTESDPLNFELVN</sequence>
<keyword evidence="2" id="KW-1185">Reference proteome</keyword>